<name>A0A557P0C2_9VIBR</name>
<evidence type="ECO:0000256" key="1">
    <source>
        <dbReference type="SAM" id="Phobius"/>
    </source>
</evidence>
<gene>
    <name evidence="2" type="ORF">FOF44_14090</name>
</gene>
<proteinExistence type="predicted"/>
<dbReference type="RefSeq" id="WP_144388809.1">
    <property type="nucleotide sequence ID" value="NZ_CANNCB010000026.1"/>
</dbReference>
<dbReference type="Proteomes" id="UP000319828">
    <property type="component" value="Unassembled WGS sequence"/>
</dbReference>
<evidence type="ECO:0000313" key="3">
    <source>
        <dbReference type="Proteomes" id="UP000319828"/>
    </source>
</evidence>
<keyword evidence="1" id="KW-0812">Transmembrane</keyword>
<keyword evidence="1" id="KW-0472">Membrane</keyword>
<evidence type="ECO:0000313" key="2">
    <source>
        <dbReference type="EMBL" id="TVO34112.1"/>
    </source>
</evidence>
<dbReference type="OrthoDB" id="5917490at2"/>
<comment type="caution">
    <text evidence="2">The sequence shown here is derived from an EMBL/GenBank/DDBJ whole genome shotgun (WGS) entry which is preliminary data.</text>
</comment>
<evidence type="ECO:0008006" key="4">
    <source>
        <dbReference type="Google" id="ProtNLM"/>
    </source>
</evidence>
<reference evidence="2 3" key="1">
    <citation type="submission" date="2019-07" db="EMBL/GenBank/DDBJ databases">
        <title>The draft genome sequence of Vibrio algivorus M1486.</title>
        <authorList>
            <person name="Meng X."/>
        </authorList>
    </citation>
    <scope>NUCLEOTIDE SEQUENCE [LARGE SCALE GENOMIC DNA]</scope>
    <source>
        <strain evidence="2 3">M1486</strain>
    </source>
</reference>
<accession>A0A557P0C2</accession>
<sequence length="157" mass="17883">MTHLFSFFPKNRTTLIWLLLIPIALLAGFYAPNIMHVINSTKQVNLPLEPSQYCALSTQQCEQKGVEITLDTDVAKPLETTHINVNWQEAQSDKLILTLRGLEMDLGVVKFPILKQQNGQYQGTIVLPICTYEKMTWIGTLTDQQGNKIYTSIRMEK</sequence>
<feature type="transmembrane region" description="Helical" evidence="1">
    <location>
        <begin position="15"/>
        <end position="32"/>
    </location>
</feature>
<keyword evidence="1" id="KW-1133">Transmembrane helix</keyword>
<dbReference type="EMBL" id="VMKJ01000033">
    <property type="protein sequence ID" value="TVO34112.1"/>
    <property type="molecule type" value="Genomic_DNA"/>
</dbReference>
<protein>
    <recommendedName>
        <fullName evidence="4">FixH family protein</fullName>
    </recommendedName>
</protein>
<organism evidence="2 3">
    <name type="scientific">Vibrio algivorus</name>
    <dbReference type="NCBI Taxonomy" id="1667024"/>
    <lineage>
        <taxon>Bacteria</taxon>
        <taxon>Pseudomonadati</taxon>
        <taxon>Pseudomonadota</taxon>
        <taxon>Gammaproteobacteria</taxon>
        <taxon>Vibrionales</taxon>
        <taxon>Vibrionaceae</taxon>
        <taxon>Vibrio</taxon>
    </lineage>
</organism>
<dbReference type="AlphaFoldDB" id="A0A557P0C2"/>